<gene>
    <name evidence="7" type="ORF">HAND00432_LOCUS26058</name>
</gene>
<dbReference type="GO" id="GO:0008270">
    <property type="term" value="F:zinc ion binding"/>
    <property type="evidence" value="ECO:0007669"/>
    <property type="project" value="UniProtKB-KW"/>
</dbReference>
<evidence type="ECO:0000256" key="5">
    <source>
        <dbReference type="SAM" id="MobiDB-lite"/>
    </source>
</evidence>
<evidence type="ECO:0000256" key="3">
    <source>
        <dbReference type="ARBA" id="ARBA00022833"/>
    </source>
</evidence>
<protein>
    <recommendedName>
        <fullName evidence="6">RING-type domain-containing protein</fullName>
    </recommendedName>
</protein>
<evidence type="ECO:0000256" key="4">
    <source>
        <dbReference type="PROSITE-ProRule" id="PRU00175"/>
    </source>
</evidence>
<organism evidence="7">
    <name type="scientific">Hemiselmis andersenii</name>
    <name type="common">Cryptophyte alga</name>
    <dbReference type="NCBI Taxonomy" id="464988"/>
    <lineage>
        <taxon>Eukaryota</taxon>
        <taxon>Cryptophyceae</taxon>
        <taxon>Cryptomonadales</taxon>
        <taxon>Hemiselmidaceae</taxon>
        <taxon>Hemiselmis</taxon>
    </lineage>
</organism>
<keyword evidence="1" id="KW-0479">Metal-binding</keyword>
<dbReference type="InterPro" id="IPR001841">
    <property type="entry name" value="Znf_RING"/>
</dbReference>
<evidence type="ECO:0000313" key="7">
    <source>
        <dbReference type="EMBL" id="CAD8975055.1"/>
    </source>
</evidence>
<reference evidence="7" key="1">
    <citation type="submission" date="2021-01" db="EMBL/GenBank/DDBJ databases">
        <authorList>
            <person name="Corre E."/>
            <person name="Pelletier E."/>
            <person name="Niang G."/>
            <person name="Scheremetjew M."/>
            <person name="Finn R."/>
            <person name="Kale V."/>
            <person name="Holt S."/>
            <person name="Cochrane G."/>
            <person name="Meng A."/>
            <person name="Brown T."/>
            <person name="Cohen L."/>
        </authorList>
    </citation>
    <scope>NUCLEOTIDE SEQUENCE</scope>
    <source>
        <strain evidence="7">CCMP644</strain>
    </source>
</reference>
<proteinExistence type="predicted"/>
<dbReference type="AlphaFoldDB" id="A0A7S1HBD3"/>
<dbReference type="Pfam" id="PF00097">
    <property type="entry name" value="zf-C3HC4"/>
    <property type="match status" value="1"/>
</dbReference>
<feature type="region of interest" description="Disordered" evidence="5">
    <location>
        <begin position="15"/>
        <end position="44"/>
    </location>
</feature>
<feature type="compositionally biased region" description="Polar residues" evidence="5">
    <location>
        <begin position="25"/>
        <end position="35"/>
    </location>
</feature>
<dbReference type="CDD" id="cd16449">
    <property type="entry name" value="RING-HC"/>
    <property type="match status" value="1"/>
</dbReference>
<keyword evidence="3" id="KW-0862">Zinc</keyword>
<evidence type="ECO:0000259" key="6">
    <source>
        <dbReference type="PROSITE" id="PS50089"/>
    </source>
</evidence>
<dbReference type="EMBL" id="HBFX01043353">
    <property type="protein sequence ID" value="CAD8975055.1"/>
    <property type="molecule type" value="Transcribed_RNA"/>
</dbReference>
<dbReference type="InterPro" id="IPR018957">
    <property type="entry name" value="Znf_C3HC4_RING-type"/>
</dbReference>
<evidence type="ECO:0000256" key="1">
    <source>
        <dbReference type="ARBA" id="ARBA00022723"/>
    </source>
</evidence>
<evidence type="ECO:0000256" key="2">
    <source>
        <dbReference type="ARBA" id="ARBA00022771"/>
    </source>
</evidence>
<accession>A0A7S1HBD3</accession>
<dbReference type="InterPro" id="IPR013083">
    <property type="entry name" value="Znf_RING/FYVE/PHD"/>
</dbReference>
<feature type="domain" description="RING-type" evidence="6">
    <location>
        <begin position="559"/>
        <end position="606"/>
    </location>
</feature>
<name>A0A7S1HBD3_HEMAN</name>
<dbReference type="SMART" id="SM00184">
    <property type="entry name" value="RING"/>
    <property type="match status" value="1"/>
</dbReference>
<dbReference type="Gene3D" id="3.30.40.10">
    <property type="entry name" value="Zinc/RING finger domain, C3HC4 (zinc finger)"/>
    <property type="match status" value="1"/>
</dbReference>
<dbReference type="SUPFAM" id="SSF57850">
    <property type="entry name" value="RING/U-box"/>
    <property type="match status" value="1"/>
</dbReference>
<sequence length="818" mass="91807">MGVGKCFGPKKATEAARVATAAPHPTNTPSQISTTKRPKASSAHISHIERVESDYIREVWSAERDVNFPWNTKAYKTLTLNPSWASHTSFLRRMREADLTMAKNSTERRKLEDQGHFEEVVVAVVRKGYMLSSNEAARIQRDAIHDDKEITKACVELWNAVQGRKRMHLSHAFRMIGDFETPAGIVAKLSEVCDRAHRCMSAKNQAFVLIVTHGYNLWRDQARVGEAAANDAGGVQELEGQEAGAGEASVTSNEAEELIDKALKAHFSAILNPAVLAGGGFSGALSRVYECVEIFLDEHKEKAFNSAFIEPARFYFDLVGDDHQRDHVNVHGINWYLALLHGGIGVQLPLLSAYKDGDRIGICDFWHALTGNAWKLFAAEGNFGKAFEGIKEFRDENRSKFLMKRVPAGQLPVGLESSKAMHLGNTAVESNSKQAPRLAVYLERYAHFFRRDWLTRRMFENLNAESLPEYAGFRKACETLYLSYPLREAGKESFIEFAYADEYYTELDVVRVGEFFEWIKIYGRGEWWDGAAAGGMGLGLGGSPAEVEKEETALGRKTCPICMEEKDDVAVLEHWKPQGDVSEHKMCGECLAQWQKEEKLECPFCRELLHADEMTKFIKNAIATINHQQNLSPDEAAAIMEQWQMLEMMLQGQQTAIRRVAKLVVEHNDFKASILKGTAGKCRWLRDMAGVVFRLDSMYKDGELKVSAANGKMLANAVEAIMSPIEGCSAEKLDPHFYGALYSQAVCPWLCAWRGEASTATAAEHVRRVGRAIAYGVKKHNVDRERVKDRLVDDYVMMAHEPVWGGQQRDALYQALYR</sequence>
<dbReference type="PROSITE" id="PS50089">
    <property type="entry name" value="ZF_RING_2"/>
    <property type="match status" value="1"/>
</dbReference>
<keyword evidence="2 4" id="KW-0863">Zinc-finger</keyword>